<name>A0A0K6FM84_9AGAM</name>
<keyword evidence="2" id="KW-1185">Reference proteome</keyword>
<dbReference type="AlphaFoldDB" id="A0A0K6FM84"/>
<protein>
    <submittedName>
        <fullName evidence="1">Uncharacterized protein</fullName>
    </submittedName>
</protein>
<gene>
    <name evidence="1" type="ORF">RSOLAG22IIIB_07298</name>
</gene>
<organism evidence="1 2">
    <name type="scientific">Rhizoctonia solani</name>
    <dbReference type="NCBI Taxonomy" id="456999"/>
    <lineage>
        <taxon>Eukaryota</taxon>
        <taxon>Fungi</taxon>
        <taxon>Dikarya</taxon>
        <taxon>Basidiomycota</taxon>
        <taxon>Agaricomycotina</taxon>
        <taxon>Agaricomycetes</taxon>
        <taxon>Cantharellales</taxon>
        <taxon>Ceratobasidiaceae</taxon>
        <taxon>Rhizoctonia</taxon>
    </lineage>
</organism>
<reference evidence="1 2" key="1">
    <citation type="submission" date="2015-07" db="EMBL/GenBank/DDBJ databases">
        <authorList>
            <person name="Noorani M."/>
        </authorList>
    </citation>
    <scope>NUCLEOTIDE SEQUENCE [LARGE SCALE GENOMIC DNA]</scope>
    <source>
        <strain evidence="1">BBA 69670</strain>
    </source>
</reference>
<sequence>MTRLGQFNSPSHRSRVSPKQLFIHLLFANKPYEAISALLHATRLRTPSHPVLVLLTQALHDASVDRKSSSLEQLAIVVSQYAKRTQPAFERGLFPERAEPVRVKAKEKASVPVESVVRSWATKAGLDETDVGLVVALCSMGDTEGEDAAGERSVRSL</sequence>
<accession>A0A0K6FM84</accession>
<evidence type="ECO:0000313" key="2">
    <source>
        <dbReference type="Proteomes" id="UP000044841"/>
    </source>
</evidence>
<proteinExistence type="predicted"/>
<dbReference type="EMBL" id="CYGV01000069">
    <property type="protein sequence ID" value="CUA67252.1"/>
    <property type="molecule type" value="Genomic_DNA"/>
</dbReference>
<evidence type="ECO:0000313" key="1">
    <source>
        <dbReference type="EMBL" id="CUA67252.1"/>
    </source>
</evidence>
<dbReference type="Proteomes" id="UP000044841">
    <property type="component" value="Unassembled WGS sequence"/>
</dbReference>